<feature type="transmembrane region" description="Helical" evidence="5">
    <location>
        <begin position="48"/>
        <end position="70"/>
    </location>
</feature>
<accession>A0A7W6H3Y3</accession>
<dbReference type="InterPro" id="IPR000515">
    <property type="entry name" value="MetI-like"/>
</dbReference>
<dbReference type="CDD" id="cd06261">
    <property type="entry name" value="TM_PBP2"/>
    <property type="match status" value="1"/>
</dbReference>
<protein>
    <submittedName>
        <fullName evidence="7">Peptide/nickel transport system permease protein</fullName>
    </submittedName>
</protein>
<dbReference type="GO" id="GO:0005886">
    <property type="term" value="C:plasma membrane"/>
    <property type="evidence" value="ECO:0007669"/>
    <property type="project" value="UniProtKB-SubCell"/>
</dbReference>
<dbReference type="Gene3D" id="1.10.3720.10">
    <property type="entry name" value="MetI-like"/>
    <property type="match status" value="1"/>
</dbReference>
<dbReference type="SUPFAM" id="SSF161098">
    <property type="entry name" value="MetI-like"/>
    <property type="match status" value="1"/>
</dbReference>
<feature type="transmembrane region" description="Helical" evidence="5">
    <location>
        <begin position="182"/>
        <end position="207"/>
    </location>
</feature>
<dbReference type="PANTHER" id="PTHR43839">
    <property type="entry name" value="OPPC IN A BINDING PROTEIN-DEPENDENT TRANSPORT SYSTEM"/>
    <property type="match status" value="1"/>
</dbReference>
<dbReference type="InterPro" id="IPR035906">
    <property type="entry name" value="MetI-like_sf"/>
</dbReference>
<comment type="similarity">
    <text evidence="5">Belongs to the binding-protein-dependent transport system permease family.</text>
</comment>
<evidence type="ECO:0000313" key="7">
    <source>
        <dbReference type="EMBL" id="MBB3996364.1"/>
    </source>
</evidence>
<evidence type="ECO:0000313" key="8">
    <source>
        <dbReference type="Proteomes" id="UP000542776"/>
    </source>
</evidence>
<evidence type="ECO:0000259" key="6">
    <source>
        <dbReference type="PROSITE" id="PS50928"/>
    </source>
</evidence>
<sequence>MSGASEHWVSSKPFDPGRTTAELSSVSTAYLDASQRRLFWWRFRRHRLAVVALGFLALAYLCVVFAEIVAPKGVATRDTQHIFMPPQRVHLLHEGSFVGPFVYPFTGRLDMDTLERTYEPDRSKPMPLRFFCRGEPYRFWGLVEADFHLVCPPDGGTAYFLGTDRLGRDIFSRLVHGARISLTVGLVGVTLSLILGLMLGGIAGYRGGWADYWLQRVTEVLRSLPQLPLWLALSAALPVTMSPILVYFCITAILALLEWPGLARAVRSKLLSLREEDFCRAAEMMGASDARIISRHLLPNFMSHIIVSASLAIPTMILAETALSFLGLGLRAPITSWGVMLSEAQNIEAVALYPWLLLPMLPVMLTVLAFSFLGDGLRDALDPLAAT</sequence>
<feature type="transmembrane region" description="Helical" evidence="5">
    <location>
        <begin position="227"/>
        <end position="257"/>
    </location>
</feature>
<dbReference type="Pfam" id="PF12911">
    <property type="entry name" value="OppC_N"/>
    <property type="match status" value="1"/>
</dbReference>
<dbReference type="Proteomes" id="UP000542776">
    <property type="component" value="Unassembled WGS sequence"/>
</dbReference>
<dbReference type="Pfam" id="PF00528">
    <property type="entry name" value="BPD_transp_1"/>
    <property type="match status" value="1"/>
</dbReference>
<evidence type="ECO:0000256" key="1">
    <source>
        <dbReference type="ARBA" id="ARBA00004651"/>
    </source>
</evidence>
<comment type="subcellular location">
    <subcellularLocation>
        <location evidence="1 5">Cell membrane</location>
        <topology evidence="1 5">Multi-pass membrane protein</topology>
    </subcellularLocation>
</comment>
<dbReference type="PROSITE" id="PS50928">
    <property type="entry name" value="ABC_TM1"/>
    <property type="match status" value="1"/>
</dbReference>
<feature type="transmembrane region" description="Helical" evidence="5">
    <location>
        <begin position="305"/>
        <end position="330"/>
    </location>
</feature>
<evidence type="ECO:0000256" key="3">
    <source>
        <dbReference type="ARBA" id="ARBA00022989"/>
    </source>
</evidence>
<keyword evidence="8" id="KW-1185">Reference proteome</keyword>
<dbReference type="RefSeq" id="WP_183196943.1">
    <property type="nucleotide sequence ID" value="NZ_JACIEK010000001.1"/>
</dbReference>
<feature type="domain" description="ABC transmembrane type-1" evidence="6">
    <location>
        <begin position="178"/>
        <end position="374"/>
    </location>
</feature>
<keyword evidence="3 5" id="KW-1133">Transmembrane helix</keyword>
<evidence type="ECO:0000256" key="4">
    <source>
        <dbReference type="ARBA" id="ARBA00023136"/>
    </source>
</evidence>
<reference evidence="7 8" key="1">
    <citation type="submission" date="2020-08" db="EMBL/GenBank/DDBJ databases">
        <title>Genomic Encyclopedia of Type Strains, Phase IV (KMG-IV): sequencing the most valuable type-strain genomes for metagenomic binning, comparative biology and taxonomic classification.</title>
        <authorList>
            <person name="Goeker M."/>
        </authorList>
    </citation>
    <scope>NUCLEOTIDE SEQUENCE [LARGE SCALE GENOMIC DNA]</scope>
    <source>
        <strain evidence="7 8">DSM 102238</strain>
    </source>
</reference>
<proteinExistence type="inferred from homology"/>
<dbReference type="PANTHER" id="PTHR43839:SF3">
    <property type="entry name" value="OLIGOPEPTIDE ABC TRANSPORTER, PERMEASE PROTEIN"/>
    <property type="match status" value="1"/>
</dbReference>
<dbReference type="GO" id="GO:0055085">
    <property type="term" value="P:transmembrane transport"/>
    <property type="evidence" value="ECO:0007669"/>
    <property type="project" value="InterPro"/>
</dbReference>
<dbReference type="AlphaFoldDB" id="A0A7W6H3Y3"/>
<keyword evidence="2 5" id="KW-0812">Transmembrane</keyword>
<feature type="transmembrane region" description="Helical" evidence="5">
    <location>
        <begin position="350"/>
        <end position="373"/>
    </location>
</feature>
<dbReference type="InterPro" id="IPR025966">
    <property type="entry name" value="OppC_N"/>
</dbReference>
<evidence type="ECO:0000256" key="5">
    <source>
        <dbReference type="RuleBase" id="RU363032"/>
    </source>
</evidence>
<keyword evidence="4 5" id="KW-0472">Membrane</keyword>
<evidence type="ECO:0000256" key="2">
    <source>
        <dbReference type="ARBA" id="ARBA00022692"/>
    </source>
</evidence>
<keyword evidence="5" id="KW-0813">Transport</keyword>
<gene>
    <name evidence="7" type="ORF">GGR04_000185</name>
</gene>
<comment type="caution">
    <text evidence="7">The sequence shown here is derived from an EMBL/GenBank/DDBJ whole genome shotgun (WGS) entry which is preliminary data.</text>
</comment>
<dbReference type="EMBL" id="JACIEK010000001">
    <property type="protein sequence ID" value="MBB3996364.1"/>
    <property type="molecule type" value="Genomic_DNA"/>
</dbReference>
<organism evidence="7 8">
    <name type="scientific">Aureimonas pseudogalii</name>
    <dbReference type="NCBI Taxonomy" id="1744844"/>
    <lineage>
        <taxon>Bacteria</taxon>
        <taxon>Pseudomonadati</taxon>
        <taxon>Pseudomonadota</taxon>
        <taxon>Alphaproteobacteria</taxon>
        <taxon>Hyphomicrobiales</taxon>
        <taxon>Aurantimonadaceae</taxon>
        <taxon>Aureimonas</taxon>
    </lineage>
</organism>
<name>A0A7W6H3Y3_9HYPH</name>